<evidence type="ECO:0000313" key="4">
    <source>
        <dbReference type="Proteomes" id="UP000664859"/>
    </source>
</evidence>
<dbReference type="Pfam" id="PF12796">
    <property type="entry name" value="Ank_2"/>
    <property type="match status" value="1"/>
</dbReference>
<dbReference type="AlphaFoldDB" id="A0A835ZH90"/>
<accession>A0A835ZH90</accession>
<gene>
    <name evidence="3" type="ORF">JKP88DRAFT_204534</name>
</gene>
<organism evidence="3 4">
    <name type="scientific">Tribonema minus</name>
    <dbReference type="NCBI Taxonomy" id="303371"/>
    <lineage>
        <taxon>Eukaryota</taxon>
        <taxon>Sar</taxon>
        <taxon>Stramenopiles</taxon>
        <taxon>Ochrophyta</taxon>
        <taxon>PX clade</taxon>
        <taxon>Xanthophyceae</taxon>
        <taxon>Tribonematales</taxon>
        <taxon>Tribonemataceae</taxon>
        <taxon>Tribonema</taxon>
    </lineage>
</organism>
<keyword evidence="4" id="KW-1185">Reference proteome</keyword>
<dbReference type="PANTHER" id="PTHR24126">
    <property type="entry name" value="ANKYRIN REPEAT, PH AND SEC7 DOMAIN CONTAINING PROTEIN SECG-RELATED"/>
    <property type="match status" value="1"/>
</dbReference>
<dbReference type="InterPro" id="IPR036770">
    <property type="entry name" value="Ankyrin_rpt-contain_sf"/>
</dbReference>
<keyword evidence="2" id="KW-0040">ANK repeat</keyword>
<dbReference type="SUPFAM" id="SSF48403">
    <property type="entry name" value="Ankyrin repeat"/>
    <property type="match status" value="1"/>
</dbReference>
<evidence type="ECO:0000256" key="2">
    <source>
        <dbReference type="ARBA" id="ARBA00023043"/>
    </source>
</evidence>
<dbReference type="OrthoDB" id="204260at2759"/>
<dbReference type="Proteomes" id="UP000664859">
    <property type="component" value="Unassembled WGS sequence"/>
</dbReference>
<comment type="caution">
    <text evidence="3">The sequence shown here is derived from an EMBL/GenBank/DDBJ whole genome shotgun (WGS) entry which is preliminary data.</text>
</comment>
<sequence length="178" mass="20094">MVNPHEFLIATLAARGYPTRTVVALESRYATKPTAKQVEDYSIDLVNAVRAGDLDTLREMHAAGCSMNACNKFAESVVHMAARIGAREVMEFMIECTGVESLAISDDYGRTPLHDACWTSEPFFDMVTFILDHEVEMLLVKDKRGFTPLLYVKKELWGAWHTFIDAIKDKYWPMGHSS</sequence>
<name>A0A835ZH90_9STRA</name>
<proteinExistence type="predicted"/>
<evidence type="ECO:0000256" key="1">
    <source>
        <dbReference type="ARBA" id="ARBA00022737"/>
    </source>
</evidence>
<protein>
    <submittedName>
        <fullName evidence="3">Uncharacterized protein</fullName>
    </submittedName>
</protein>
<dbReference type="PANTHER" id="PTHR24126:SF14">
    <property type="entry name" value="ANK_REP_REGION DOMAIN-CONTAINING PROTEIN"/>
    <property type="match status" value="1"/>
</dbReference>
<dbReference type="SMART" id="SM00248">
    <property type="entry name" value="ANK"/>
    <property type="match status" value="3"/>
</dbReference>
<evidence type="ECO:0000313" key="3">
    <source>
        <dbReference type="EMBL" id="KAG5192142.1"/>
    </source>
</evidence>
<keyword evidence="1" id="KW-0677">Repeat</keyword>
<dbReference type="Gene3D" id="1.25.40.20">
    <property type="entry name" value="Ankyrin repeat-containing domain"/>
    <property type="match status" value="1"/>
</dbReference>
<dbReference type="EMBL" id="JAFCMP010000010">
    <property type="protein sequence ID" value="KAG5192142.1"/>
    <property type="molecule type" value="Genomic_DNA"/>
</dbReference>
<dbReference type="InterPro" id="IPR002110">
    <property type="entry name" value="Ankyrin_rpt"/>
</dbReference>
<reference evidence="3" key="1">
    <citation type="submission" date="2021-02" db="EMBL/GenBank/DDBJ databases">
        <title>First Annotated Genome of the Yellow-green Alga Tribonema minus.</title>
        <authorList>
            <person name="Mahan K.M."/>
        </authorList>
    </citation>
    <scope>NUCLEOTIDE SEQUENCE</scope>
    <source>
        <strain evidence="3">UTEX B ZZ1240</strain>
    </source>
</reference>